<organism evidence="1 2">
    <name type="scientific">Nitrospirillum amazonense</name>
    <dbReference type="NCBI Taxonomy" id="28077"/>
    <lineage>
        <taxon>Bacteria</taxon>
        <taxon>Pseudomonadati</taxon>
        <taxon>Pseudomonadota</taxon>
        <taxon>Alphaproteobacteria</taxon>
        <taxon>Rhodospirillales</taxon>
        <taxon>Azospirillaceae</taxon>
        <taxon>Nitrospirillum</taxon>
    </lineage>
</organism>
<dbReference type="EMBL" id="VITO01000010">
    <property type="protein sequence ID" value="TWB25330.1"/>
    <property type="molecule type" value="Genomic_DNA"/>
</dbReference>
<dbReference type="RefSeq" id="WP_145618244.1">
    <property type="nucleotide sequence ID" value="NZ_JAYNFR010000025.1"/>
</dbReference>
<gene>
    <name evidence="1" type="ORF">FBZ88_11086</name>
</gene>
<dbReference type="AlphaFoldDB" id="A0A560FV12"/>
<accession>A0A560FV12</accession>
<keyword evidence="2" id="KW-1185">Reference proteome</keyword>
<name>A0A560FV12_9PROT</name>
<evidence type="ECO:0000313" key="1">
    <source>
        <dbReference type="EMBL" id="TWB25330.1"/>
    </source>
</evidence>
<proteinExistence type="predicted"/>
<evidence type="ECO:0000313" key="2">
    <source>
        <dbReference type="Proteomes" id="UP000316545"/>
    </source>
</evidence>
<comment type="caution">
    <text evidence="1">The sequence shown here is derived from an EMBL/GenBank/DDBJ whole genome shotgun (WGS) entry which is preliminary data.</text>
</comment>
<dbReference type="Proteomes" id="UP000316545">
    <property type="component" value="Unassembled WGS sequence"/>
</dbReference>
<reference evidence="1 2" key="1">
    <citation type="submission" date="2019-06" db="EMBL/GenBank/DDBJ databases">
        <title>Genomic Encyclopedia of Type Strains, Phase IV (KMG-V): Genome sequencing to study the core and pangenomes of soil and plant-associated prokaryotes.</title>
        <authorList>
            <person name="Whitman W."/>
        </authorList>
    </citation>
    <scope>NUCLEOTIDE SEQUENCE [LARGE SCALE GENOMIC DNA]</scope>
    <source>
        <strain evidence="1 2">BR 11865</strain>
    </source>
</reference>
<sequence>MVAQDIPWGEVMTAEYAGFDGESAGARNLISGKPRHWPYRLAGELLRSRAEGLRRRWAKGARGRTPEGATMVDEALLMELGSAILAVTTAINTQLVASWQSPDDPWTPKAIQAACDAVATAAVMAVAWGEKVRALPPSPLTDAVRPLLLEQVDHFLTEFEAIPKRFSGLALALTFGGPPRLRITFTSPPGWKRRFKAAMRRARSLIVQEALAEMRARRSA</sequence>
<protein>
    <submittedName>
        <fullName evidence="1">Uncharacterized protein</fullName>
    </submittedName>
</protein>